<evidence type="ECO:0000313" key="1">
    <source>
        <dbReference type="EMBL" id="TMR03135.1"/>
    </source>
</evidence>
<sequence>MAESVPAVPLADGSFDGVAATAEGPPLVFTSRTAYGANTGQAWDLTTGTPLRPPIPDFPADRNEWTFGLLTGSPAVAWTYRDRVHVHDVGTGRELVLDGQPDLLALAVHGGRGAVVAIFGPANDAEVVVWDALTGDPLAEFALWLGHGTAIDRTALHATPATGPLITLTGAADAVVLDVERGEDIATVPSARAVPALSPHGLVLVEPVESALHVRGLDGDRLTVLTAPGPCDRVATSGSGAPGRLLVAAGLEGDPCTILAWDAVPSGNATPFAPSHCVKVPAPVNDLALAPDGTLLTATDEGLYATRLRP</sequence>
<dbReference type="InterPro" id="IPR015943">
    <property type="entry name" value="WD40/YVTN_repeat-like_dom_sf"/>
</dbReference>
<dbReference type="RefSeq" id="WP_138645003.1">
    <property type="nucleotide sequence ID" value="NZ_VCKW01000042.1"/>
</dbReference>
<protein>
    <submittedName>
        <fullName evidence="1">Uncharacterized protein</fullName>
    </submittedName>
</protein>
<evidence type="ECO:0000313" key="2">
    <source>
        <dbReference type="Proteomes" id="UP000309174"/>
    </source>
</evidence>
<keyword evidence="2" id="KW-1185">Reference proteome</keyword>
<proteinExistence type="predicted"/>
<dbReference type="OrthoDB" id="3469572at2"/>
<dbReference type="Proteomes" id="UP000309174">
    <property type="component" value="Unassembled WGS sequence"/>
</dbReference>
<name>A0A5C4JF72_9ACTN</name>
<comment type="caution">
    <text evidence="1">The sequence shown here is derived from an EMBL/GenBank/DDBJ whole genome shotgun (WGS) entry which is preliminary data.</text>
</comment>
<dbReference type="Gene3D" id="2.130.10.10">
    <property type="entry name" value="YVTN repeat-like/Quinoprotein amine dehydrogenase"/>
    <property type="match status" value="1"/>
</dbReference>
<dbReference type="EMBL" id="VCKW01000042">
    <property type="protein sequence ID" value="TMR03135.1"/>
    <property type="molecule type" value="Genomic_DNA"/>
</dbReference>
<accession>A0A5C4JF72</accession>
<dbReference type="InterPro" id="IPR011047">
    <property type="entry name" value="Quinoprotein_ADH-like_sf"/>
</dbReference>
<dbReference type="SUPFAM" id="SSF50998">
    <property type="entry name" value="Quinoprotein alcohol dehydrogenase-like"/>
    <property type="match status" value="1"/>
</dbReference>
<gene>
    <name evidence="1" type="ORF">ETD83_11145</name>
</gene>
<reference evidence="1 2" key="1">
    <citation type="submission" date="2019-05" db="EMBL/GenBank/DDBJ databases">
        <title>Draft genome sequence of Actinomadura sp. 14C53.</title>
        <authorList>
            <person name="Saricaoglu S."/>
            <person name="Isik K."/>
        </authorList>
    </citation>
    <scope>NUCLEOTIDE SEQUENCE [LARGE SCALE GENOMIC DNA]</scope>
    <source>
        <strain evidence="1 2">14C53</strain>
    </source>
</reference>
<organism evidence="1 2">
    <name type="scientific">Actinomadura soli</name>
    <dbReference type="NCBI Taxonomy" id="2508997"/>
    <lineage>
        <taxon>Bacteria</taxon>
        <taxon>Bacillati</taxon>
        <taxon>Actinomycetota</taxon>
        <taxon>Actinomycetes</taxon>
        <taxon>Streptosporangiales</taxon>
        <taxon>Thermomonosporaceae</taxon>
        <taxon>Actinomadura</taxon>
    </lineage>
</organism>
<dbReference type="AlphaFoldDB" id="A0A5C4JF72"/>